<dbReference type="EMBL" id="JABXXO010000007">
    <property type="protein sequence ID" value="KAF7773546.1"/>
    <property type="molecule type" value="Genomic_DNA"/>
</dbReference>
<name>A0A8H7KGS3_AGABI</name>
<reference evidence="1 2" key="1">
    <citation type="journal article" name="Sci. Rep.">
        <title>Telomere-to-telomere assembled and centromere annotated genomes of the two main subspecies of the button mushroom Agaricus bisporus reveal especially polymorphic chromosome ends.</title>
        <authorList>
            <person name="Sonnenberg A.S.M."/>
            <person name="Sedaghat-Telgerd N."/>
            <person name="Lavrijssen B."/>
            <person name="Ohm R.A."/>
            <person name="Hendrickx P.M."/>
            <person name="Scholtmeijer K."/>
            <person name="Baars J.J.P."/>
            <person name="van Peer A."/>
        </authorList>
    </citation>
    <scope>NUCLEOTIDE SEQUENCE [LARGE SCALE GENOMIC DNA]</scope>
    <source>
        <strain evidence="1 2">H119_p4</strain>
    </source>
</reference>
<comment type="caution">
    <text evidence="1">The sequence shown here is derived from an EMBL/GenBank/DDBJ whole genome shotgun (WGS) entry which is preliminary data.</text>
</comment>
<accession>A0A8H7KGS3</accession>
<dbReference type="Proteomes" id="UP000629468">
    <property type="component" value="Unassembled WGS sequence"/>
</dbReference>
<evidence type="ECO:0000313" key="1">
    <source>
        <dbReference type="EMBL" id="KAF7773546.1"/>
    </source>
</evidence>
<gene>
    <name evidence="1" type="ORF">Agabi119p4_5713</name>
</gene>
<sequence length="108" mass="11890">MPVGTLLLSAHSSTFALSFSRRNQKQLGSTHSSDCTLCLKINTDNELNHGDVSSELPFTTMARDSEITVRASRSHASQLITKALNQFINCPKPFLNDGFDYPPNSYAL</sequence>
<dbReference type="AlphaFoldDB" id="A0A8H7KGS3"/>
<proteinExistence type="predicted"/>
<organism evidence="1 2">
    <name type="scientific">Agaricus bisporus var. burnettii</name>
    <dbReference type="NCBI Taxonomy" id="192524"/>
    <lineage>
        <taxon>Eukaryota</taxon>
        <taxon>Fungi</taxon>
        <taxon>Dikarya</taxon>
        <taxon>Basidiomycota</taxon>
        <taxon>Agaricomycotina</taxon>
        <taxon>Agaricomycetes</taxon>
        <taxon>Agaricomycetidae</taxon>
        <taxon>Agaricales</taxon>
        <taxon>Agaricineae</taxon>
        <taxon>Agaricaceae</taxon>
        <taxon>Agaricus</taxon>
    </lineage>
</organism>
<protein>
    <submittedName>
        <fullName evidence="1">Uncharacterized protein</fullName>
    </submittedName>
</protein>
<evidence type="ECO:0000313" key="2">
    <source>
        <dbReference type="Proteomes" id="UP000629468"/>
    </source>
</evidence>